<reference evidence="1 2" key="1">
    <citation type="submission" date="2023-10" db="EMBL/GenBank/DDBJ databases">
        <title>Surface-active antibiotics is a multifunctional adaptation for post-fire microbes.</title>
        <authorList>
            <person name="Liu M.D."/>
            <person name="Du Y."/>
            <person name="Koupaei S.K."/>
            <person name="Kim N.R."/>
            <person name="Zhang W."/>
            <person name="Traxler M.F."/>
        </authorList>
    </citation>
    <scope>NUCLEOTIDE SEQUENCE [LARGE SCALE GENOMIC DNA]</scope>
    <source>
        <strain evidence="1 2">F3</strain>
    </source>
</reference>
<name>A0ABZ0E8A9_9BURK</name>
<evidence type="ECO:0000313" key="1">
    <source>
        <dbReference type="EMBL" id="WOD13488.1"/>
    </source>
</evidence>
<dbReference type="Proteomes" id="UP001302652">
    <property type="component" value="Chromosome 3"/>
</dbReference>
<dbReference type="SUPFAM" id="SSF109604">
    <property type="entry name" value="HD-domain/PDEase-like"/>
    <property type="match status" value="1"/>
</dbReference>
<organism evidence="1 2">
    <name type="scientific">Paraburkholderia kirstenboschensis</name>
    <dbReference type="NCBI Taxonomy" id="1245436"/>
    <lineage>
        <taxon>Bacteria</taxon>
        <taxon>Pseudomonadati</taxon>
        <taxon>Pseudomonadota</taxon>
        <taxon>Betaproteobacteria</taxon>
        <taxon>Burkholderiales</taxon>
        <taxon>Burkholderiaceae</taxon>
        <taxon>Paraburkholderia</taxon>
    </lineage>
</organism>
<evidence type="ECO:0000313" key="2">
    <source>
        <dbReference type="Proteomes" id="UP001302652"/>
    </source>
</evidence>
<dbReference type="RefSeq" id="WP_317015016.1">
    <property type="nucleotide sequence ID" value="NZ_CP136511.1"/>
</dbReference>
<dbReference type="PANTHER" id="PTHR35569">
    <property type="entry name" value="CYANAMIDE HYDRATASE DDI2-RELATED"/>
    <property type="match status" value="1"/>
</dbReference>
<proteinExistence type="predicted"/>
<dbReference type="EMBL" id="CP136511">
    <property type="protein sequence ID" value="WOD13488.1"/>
    <property type="molecule type" value="Genomic_DNA"/>
</dbReference>
<protein>
    <submittedName>
        <fullName evidence="1">Phosphohydrolase</fullName>
    </submittedName>
</protein>
<dbReference type="PANTHER" id="PTHR35569:SF1">
    <property type="entry name" value="CYANAMIDE HYDRATASE DDI2-RELATED"/>
    <property type="match status" value="1"/>
</dbReference>
<dbReference type="Gene3D" id="1.10.3210.10">
    <property type="entry name" value="Hypothetical protein af1432"/>
    <property type="match status" value="1"/>
</dbReference>
<accession>A0ABZ0E8A9</accession>
<sequence>MSSQRAARPVEVAGVRIPHTPLAIAAADTAQSSLPEVVTAHASRVFVFASLAAQREGCACEPDTLYVAAMFANMGLNAAYAHSALRYEIDGADAAYSFLQHQGALADVLDDVWRAIALHMTPGLPAGISPLARVLSSAVRTDLFADDLDAYTHMERAALLATYPRGAGFKEKIIETIGHGVMHRPLSTFGTLSADVLDRINPDFYRLNFCGLILGSPLKD</sequence>
<keyword evidence="2" id="KW-1185">Reference proteome</keyword>
<gene>
    <name evidence="1" type="ORF">RW095_05605</name>
</gene>